<dbReference type="EMBL" id="BARS01000230">
    <property type="protein sequence ID" value="GAF74074.1"/>
    <property type="molecule type" value="Genomic_DNA"/>
</dbReference>
<accession>X0RZ19</accession>
<organism evidence="1">
    <name type="scientific">marine sediment metagenome</name>
    <dbReference type="NCBI Taxonomy" id="412755"/>
    <lineage>
        <taxon>unclassified sequences</taxon>
        <taxon>metagenomes</taxon>
        <taxon>ecological metagenomes</taxon>
    </lineage>
</organism>
<sequence length="158" mass="16938">MIDIPAEPEEAQPADEAEKPFATGVAALEAEDFGSAVNEFSAATEIEPGFVRAYYNLAVAHANMATEEDNQAAVDNYTAAIELWNSLDSDGDGLLFEAKLARGLLLVSFSTDKQAICLGRSDLLEYLEHGDPSQRNTEAVNKALAGIEVACEEVEETP</sequence>
<dbReference type="AlphaFoldDB" id="X0RZ19"/>
<name>X0RZ19_9ZZZZ</name>
<reference evidence="1" key="1">
    <citation type="journal article" date="2014" name="Front. Microbiol.">
        <title>High frequency of phylogenetically diverse reductive dehalogenase-homologous genes in deep subseafloor sedimentary metagenomes.</title>
        <authorList>
            <person name="Kawai M."/>
            <person name="Futagami T."/>
            <person name="Toyoda A."/>
            <person name="Takaki Y."/>
            <person name="Nishi S."/>
            <person name="Hori S."/>
            <person name="Arai W."/>
            <person name="Tsubouchi T."/>
            <person name="Morono Y."/>
            <person name="Uchiyama I."/>
            <person name="Ito T."/>
            <person name="Fujiyama A."/>
            <person name="Inagaki F."/>
            <person name="Takami H."/>
        </authorList>
    </citation>
    <scope>NUCLEOTIDE SEQUENCE</scope>
    <source>
        <strain evidence="1">Expedition CK06-06</strain>
    </source>
</reference>
<evidence type="ECO:0000313" key="1">
    <source>
        <dbReference type="EMBL" id="GAF74074.1"/>
    </source>
</evidence>
<dbReference type="SUPFAM" id="SSF48452">
    <property type="entry name" value="TPR-like"/>
    <property type="match status" value="1"/>
</dbReference>
<gene>
    <name evidence="1" type="ORF">S01H1_00629</name>
</gene>
<proteinExistence type="predicted"/>
<dbReference type="InterPro" id="IPR011990">
    <property type="entry name" value="TPR-like_helical_dom_sf"/>
</dbReference>
<dbReference type="Gene3D" id="1.25.40.10">
    <property type="entry name" value="Tetratricopeptide repeat domain"/>
    <property type="match status" value="1"/>
</dbReference>
<comment type="caution">
    <text evidence="1">The sequence shown here is derived from an EMBL/GenBank/DDBJ whole genome shotgun (WGS) entry which is preliminary data.</text>
</comment>
<protein>
    <submittedName>
        <fullName evidence="1">Uncharacterized protein</fullName>
    </submittedName>
</protein>